<feature type="non-terminal residue" evidence="5">
    <location>
        <position position="549"/>
    </location>
</feature>
<dbReference type="InterPro" id="IPR011013">
    <property type="entry name" value="Gal_mutarotase_sf_dom"/>
</dbReference>
<evidence type="ECO:0000256" key="1">
    <source>
        <dbReference type="ARBA" id="ARBA00007806"/>
    </source>
</evidence>
<comment type="similarity">
    <text evidence="1 2">Belongs to the glycosyl hydrolase 31 family.</text>
</comment>
<dbReference type="InterPro" id="IPR000322">
    <property type="entry name" value="Glyco_hydro_31_TIM"/>
</dbReference>
<evidence type="ECO:0000259" key="4">
    <source>
        <dbReference type="Pfam" id="PF13802"/>
    </source>
</evidence>
<evidence type="ECO:0000313" key="5">
    <source>
        <dbReference type="EMBL" id="NXY85657.1"/>
    </source>
</evidence>
<dbReference type="Gene3D" id="3.20.20.80">
    <property type="entry name" value="Glycosidases"/>
    <property type="match status" value="1"/>
</dbReference>
<gene>
    <name evidence="5" type="primary">Ganc</name>
    <name evidence="5" type="ORF">CEYCYA_R03077</name>
</gene>
<dbReference type="Proteomes" id="UP000586704">
    <property type="component" value="Unassembled WGS sequence"/>
</dbReference>
<dbReference type="GO" id="GO:0005975">
    <property type="term" value="P:carbohydrate metabolic process"/>
    <property type="evidence" value="ECO:0007669"/>
    <property type="project" value="InterPro"/>
</dbReference>
<keyword evidence="2" id="KW-0326">Glycosidase</keyword>
<dbReference type="SUPFAM" id="SSF51445">
    <property type="entry name" value="(Trans)glycosidases"/>
    <property type="match status" value="1"/>
</dbReference>
<feature type="non-terminal residue" evidence="5">
    <location>
        <position position="1"/>
    </location>
</feature>
<dbReference type="PANTHER" id="PTHR22762">
    <property type="entry name" value="ALPHA-GLUCOSIDASE"/>
    <property type="match status" value="1"/>
</dbReference>
<reference evidence="5 6" key="1">
    <citation type="submission" date="2020-02" db="EMBL/GenBank/DDBJ databases">
        <title>Bird 10,000 Genomes (B10K) Project - Family phase.</title>
        <authorList>
            <person name="Zhang G."/>
        </authorList>
    </citation>
    <scope>NUCLEOTIDE SEQUENCE [LARGE SCALE GENOMIC DNA]</scope>
    <source>
        <strain evidence="5">B10K-DU-013-51</strain>
        <tissue evidence="5">Mixed tissue sample</tissue>
    </source>
</reference>
<dbReference type="GO" id="GO:0030246">
    <property type="term" value="F:carbohydrate binding"/>
    <property type="evidence" value="ECO:0007669"/>
    <property type="project" value="InterPro"/>
</dbReference>
<sequence>RRQKLLLPGRSSYQALLDSVTLSDENVKFQIIHEKTKVLLQVEICEIEGNIFRIKIDEASPLRARYKVPDVLIKEPTTQRLSISHKEAGVLMLSSANKDYRLQVTAKPFQVELQSKGETVLSMNSNGLLYFEHLQPPPTDRYSIYHFIVCTDCVEDQEDLGLWQEKFGSFLDIKAHGPSSVGMDFSLHGFDHVYGIPQHAEGLLLKNTSDGDAYRLYNLDIFGHKIHDKVGIYGSVPLLLAHKPDRTSGIFWLNSSETLVDISTKAVAEPVPSVSAADTAKHRAVAGTDVRWMSEGGIIDVFLLMGPTPFDTFKQFAQLTGTQVLPPLFSLGYHQCRWNYEDEQDIKAVDAGFDEHDIPYDVIWLDIEHTDGKRYFTWDKKKFQNPRKMQEHLKKKKRKLVVIVDPHIKVDPTYSLYSQAKDKGYFVKDRNGQDFEGICWPGSSCYLDFTNPEVRKWYANQFAFKTYKGSTNILHVWNDMNEPSVFKGAELTMQKDAVHYNDWEHREVHNLYGFYQQMATAEGLIRRSSGKERPFVLTRSFFAGSQKYG</sequence>
<dbReference type="PANTHER" id="PTHR22762:SF60">
    <property type="entry name" value="NEUTRAL ALPHA-GLUCOSIDASE C"/>
    <property type="match status" value="1"/>
</dbReference>
<dbReference type="Pfam" id="PF13802">
    <property type="entry name" value="Gal_mutarotas_2"/>
    <property type="match status" value="1"/>
</dbReference>
<evidence type="ECO:0000259" key="3">
    <source>
        <dbReference type="Pfam" id="PF01055"/>
    </source>
</evidence>
<protein>
    <submittedName>
        <fullName evidence="5">GANC glucosidase</fullName>
    </submittedName>
</protein>
<dbReference type="OrthoDB" id="3237269at2759"/>
<dbReference type="CDD" id="cd14752">
    <property type="entry name" value="GH31_N"/>
    <property type="match status" value="1"/>
</dbReference>
<feature type="domain" description="Glycoside hydrolase family 31 N-terminal" evidence="4">
    <location>
        <begin position="42"/>
        <end position="261"/>
    </location>
</feature>
<organism evidence="5 6">
    <name type="scientific">Ceyx cyanopectus</name>
    <name type="common">Indigo-banded kingfisher</name>
    <dbReference type="NCBI Taxonomy" id="390723"/>
    <lineage>
        <taxon>Eukaryota</taxon>
        <taxon>Metazoa</taxon>
        <taxon>Chordata</taxon>
        <taxon>Craniata</taxon>
        <taxon>Vertebrata</taxon>
        <taxon>Euteleostomi</taxon>
        <taxon>Archelosauria</taxon>
        <taxon>Archosauria</taxon>
        <taxon>Dinosauria</taxon>
        <taxon>Saurischia</taxon>
        <taxon>Theropoda</taxon>
        <taxon>Coelurosauria</taxon>
        <taxon>Aves</taxon>
        <taxon>Neognathae</taxon>
        <taxon>Neoaves</taxon>
        <taxon>Telluraves</taxon>
        <taxon>Coraciimorphae</taxon>
        <taxon>Coraciiformes</taxon>
        <taxon>Alcedinidae</taxon>
        <taxon>Ceyx</taxon>
    </lineage>
</organism>
<keyword evidence="6" id="KW-1185">Reference proteome</keyword>
<keyword evidence="2" id="KW-0378">Hydrolase</keyword>
<dbReference type="InterPro" id="IPR017853">
    <property type="entry name" value="GH"/>
</dbReference>
<dbReference type="Pfam" id="PF01055">
    <property type="entry name" value="Glyco_hydro_31_2nd"/>
    <property type="match status" value="1"/>
</dbReference>
<accession>A0A7L4N6G2</accession>
<dbReference type="GO" id="GO:0006491">
    <property type="term" value="P:N-glycan processing"/>
    <property type="evidence" value="ECO:0007669"/>
    <property type="project" value="TreeGrafter"/>
</dbReference>
<dbReference type="AlphaFoldDB" id="A0A7L4N6G2"/>
<evidence type="ECO:0000313" key="6">
    <source>
        <dbReference type="Proteomes" id="UP000586704"/>
    </source>
</evidence>
<dbReference type="InterPro" id="IPR025887">
    <property type="entry name" value="Glyco_hydro_31_N_dom"/>
</dbReference>
<dbReference type="SUPFAM" id="SSF74650">
    <property type="entry name" value="Galactose mutarotase-like"/>
    <property type="match status" value="1"/>
</dbReference>
<feature type="domain" description="Glycoside hydrolase family 31 TIM barrel" evidence="3">
    <location>
        <begin position="324"/>
        <end position="549"/>
    </location>
</feature>
<name>A0A7L4N6G2_9AVES</name>
<evidence type="ECO:0000256" key="2">
    <source>
        <dbReference type="RuleBase" id="RU361185"/>
    </source>
</evidence>
<proteinExistence type="inferred from homology"/>
<dbReference type="GO" id="GO:0004558">
    <property type="term" value="F:alpha-1,4-glucosidase activity"/>
    <property type="evidence" value="ECO:0007669"/>
    <property type="project" value="TreeGrafter"/>
</dbReference>
<dbReference type="EMBL" id="VYZU01040875">
    <property type="protein sequence ID" value="NXY85657.1"/>
    <property type="molecule type" value="Genomic_DNA"/>
</dbReference>
<dbReference type="FunFam" id="3.20.20.80:FF:000039">
    <property type="entry name" value="Glucosidase, alpha neutral C"/>
    <property type="match status" value="1"/>
</dbReference>
<comment type="caution">
    <text evidence="5">The sequence shown here is derived from an EMBL/GenBank/DDBJ whole genome shotgun (WGS) entry which is preliminary data.</text>
</comment>
<dbReference type="Gene3D" id="2.60.40.1760">
    <property type="entry name" value="glycosyl hydrolase (family 31)"/>
    <property type="match status" value="1"/>
</dbReference>